<reference evidence="1 2" key="1">
    <citation type="submission" date="2023-11" db="EMBL/GenBank/DDBJ databases">
        <title>Dfirmibasis_genome.</title>
        <authorList>
            <person name="Edelbroek B."/>
            <person name="Kjellin J."/>
            <person name="Jerlstrom-Hultqvist J."/>
            <person name="Soderbom F."/>
        </authorList>
    </citation>
    <scope>NUCLEOTIDE SEQUENCE [LARGE SCALE GENOMIC DNA]</scope>
    <source>
        <strain evidence="1 2">TNS-C-14</strain>
    </source>
</reference>
<protein>
    <submittedName>
        <fullName evidence="1">Uncharacterized protein</fullName>
    </submittedName>
</protein>
<accession>A0AAN7UCP4</accession>
<keyword evidence="2" id="KW-1185">Reference proteome</keyword>
<proteinExistence type="predicted"/>
<organism evidence="1 2">
    <name type="scientific">Dictyostelium firmibasis</name>
    <dbReference type="NCBI Taxonomy" id="79012"/>
    <lineage>
        <taxon>Eukaryota</taxon>
        <taxon>Amoebozoa</taxon>
        <taxon>Evosea</taxon>
        <taxon>Eumycetozoa</taxon>
        <taxon>Dictyostelia</taxon>
        <taxon>Dictyosteliales</taxon>
        <taxon>Dictyosteliaceae</taxon>
        <taxon>Dictyostelium</taxon>
    </lineage>
</organism>
<dbReference type="AlphaFoldDB" id="A0AAN7UCP4"/>
<evidence type="ECO:0000313" key="2">
    <source>
        <dbReference type="Proteomes" id="UP001344447"/>
    </source>
</evidence>
<sequence length="120" mass="13259">MSAAVKPFKIFNDFENKENIDPLTGICSNTKPNIFTSKKRVPLRDITPVTTKFPTSPKKSRQVAVDLASNYIPPVFNLQISSNAPTKKPINNGFNFINGNSNGSFSIYHDVPSSSVKTIR</sequence>
<dbReference type="Proteomes" id="UP001344447">
    <property type="component" value="Unassembled WGS sequence"/>
</dbReference>
<comment type="caution">
    <text evidence="1">The sequence shown here is derived from an EMBL/GenBank/DDBJ whole genome shotgun (WGS) entry which is preliminary data.</text>
</comment>
<name>A0AAN7UCP4_9MYCE</name>
<dbReference type="EMBL" id="JAVFKY010000003">
    <property type="protein sequence ID" value="KAK5578838.1"/>
    <property type="molecule type" value="Genomic_DNA"/>
</dbReference>
<gene>
    <name evidence="1" type="ORF">RB653_008511</name>
</gene>
<evidence type="ECO:0000313" key="1">
    <source>
        <dbReference type="EMBL" id="KAK5578838.1"/>
    </source>
</evidence>